<dbReference type="EMBL" id="KB206320">
    <property type="protein sequence ID" value="ELP92877.1"/>
    <property type="molecule type" value="Genomic_DNA"/>
</dbReference>
<dbReference type="RefSeq" id="XP_004259648.1">
    <property type="nucleotide sequence ID" value="XM_004259600.1"/>
</dbReference>
<dbReference type="InterPro" id="IPR026906">
    <property type="entry name" value="LRR_5"/>
</dbReference>
<keyword evidence="1" id="KW-0732">Signal</keyword>
<protein>
    <recommendedName>
        <fullName evidence="2">EGF-like domain-containing protein</fullName>
    </recommendedName>
</protein>
<feature type="signal peptide" evidence="1">
    <location>
        <begin position="1"/>
        <end position="22"/>
    </location>
</feature>
<feature type="chain" id="PRO_5001991267" description="EGF-like domain-containing protein" evidence="1">
    <location>
        <begin position="23"/>
        <end position="829"/>
    </location>
</feature>
<dbReference type="Gene3D" id="2.10.220.10">
    <property type="entry name" value="Hormone Receptor, Insulin-like Growth Factor Receptor 1, Chain A, domain 2"/>
    <property type="match status" value="2"/>
</dbReference>
<dbReference type="InterPro" id="IPR000742">
    <property type="entry name" value="EGF"/>
</dbReference>
<dbReference type="InterPro" id="IPR006212">
    <property type="entry name" value="Furin_repeat"/>
</dbReference>
<feature type="domain" description="EGF-like" evidence="2">
    <location>
        <begin position="338"/>
        <end position="370"/>
    </location>
</feature>
<dbReference type="Pfam" id="PF13306">
    <property type="entry name" value="LRR_5"/>
    <property type="match status" value="1"/>
</dbReference>
<dbReference type="InterPro" id="IPR009030">
    <property type="entry name" value="Growth_fac_rcpt_cys_sf"/>
</dbReference>
<evidence type="ECO:0000313" key="3">
    <source>
        <dbReference type="EMBL" id="ELP92877.1"/>
    </source>
</evidence>
<sequence>MKTLHLFIYFLIFLCVNSTTRCQVTCETTELSTTDISSVKDMCQDYIVDAKCITTQASLFKTNYVIKSVTFLSTTPVELKESTFFVSSVESVISMGGFSSMGNTCFSSSHIRTINLRNMVSINDNTFHNTTKLVSIIGMDSVTSIGYQGLAYSSVSQIKFGPHSLSVGSYGFSNCLTIKKLHFPGGLISADVASFINCKNLTDIDLTGLPTVPAQMLSGCTYLVNITSMIARTIDLSAFYSTPLSSITIYEYYSITDSMPKDTNNVIYLVVNTKSWFIPNDYFRIIYYLNGQYEECGDVEQIQLSKCGQYSWNAGLSCASCGPNEIADYEITHNCYPMCRSYVHDCKVCSSSTTCQECEPSFLYIGGQCQTCQYYGECYECDINKCTACSANYKYDAEKMKCGFCELESGYYIDGNDCNKCNENCTLCTSATVCTECKDGFYLKDNTCLPCTLIGCFKCTEFECLECQTGFYLNDNKLCSLCSEFGNCIECTIEGCTTCLDHMYYNTTTRLCDNCVEGCDICDNSFSCNTCHNTYYHYKEDEMKCATCPIDNGDYLKGMNCKNCIKNCLSCTESDNCQFCENTFYSDIIENTTTNVCMECTELDSKCLLCSNEKQCTTCYPSYGVFSGRCQKCSEEYFDCEECNDTVCLQCGDITYLDNGKCTECGYKYANCATCNETECLSCITDFSLYEEKCVDCVGLFGMCDSCSSDECLHCKEGASQVAYSCYNCSEYNTNCVECDSSTCLRCKMPFTLNGENCFDCSDFENCEICNSTHCIACKNGFVNLGDNFAICGDIPNCSECDQTSCISCNLKFFLNDKTCENCIENLVG</sequence>
<proteinExistence type="predicted"/>
<reference evidence="3 4" key="1">
    <citation type="submission" date="2012-10" db="EMBL/GenBank/DDBJ databases">
        <authorList>
            <person name="Zafar N."/>
            <person name="Inman J."/>
            <person name="Hall N."/>
            <person name="Lorenzi H."/>
            <person name="Caler E."/>
        </authorList>
    </citation>
    <scope>NUCLEOTIDE SEQUENCE [LARGE SCALE GENOMIC DNA]</scope>
    <source>
        <strain evidence="3 4">IP1</strain>
    </source>
</reference>
<feature type="domain" description="EGF-like" evidence="2">
    <location>
        <begin position="760"/>
        <end position="793"/>
    </location>
</feature>
<dbReference type="KEGG" id="eiv:EIN_508780"/>
<feature type="domain" description="EGF-like" evidence="2">
    <location>
        <begin position="417"/>
        <end position="449"/>
    </location>
</feature>
<keyword evidence="4" id="KW-1185">Reference proteome</keyword>
<dbReference type="SMART" id="SM00261">
    <property type="entry name" value="FU"/>
    <property type="match status" value="7"/>
</dbReference>
<dbReference type="SUPFAM" id="SSF52058">
    <property type="entry name" value="L domain-like"/>
    <property type="match status" value="1"/>
</dbReference>
<dbReference type="PANTHER" id="PTHR45756">
    <property type="entry name" value="PALMITOYLTRANSFERASE"/>
    <property type="match status" value="1"/>
</dbReference>
<evidence type="ECO:0000313" key="4">
    <source>
        <dbReference type="Proteomes" id="UP000014680"/>
    </source>
</evidence>
<accession>A0A0A1UCB5</accession>
<dbReference type="InterPro" id="IPR032675">
    <property type="entry name" value="LRR_dom_sf"/>
</dbReference>
<dbReference type="Gene3D" id="3.80.10.10">
    <property type="entry name" value="Ribonuclease Inhibitor"/>
    <property type="match status" value="1"/>
</dbReference>
<dbReference type="PANTHER" id="PTHR45756:SF1">
    <property type="entry name" value="PROTEIN KINASE DOMAIN CONTAINING PROTEIN"/>
    <property type="match status" value="1"/>
</dbReference>
<evidence type="ECO:0000259" key="2">
    <source>
        <dbReference type="SMART" id="SM00181"/>
    </source>
</evidence>
<feature type="domain" description="EGF-like" evidence="2">
    <location>
        <begin position="514"/>
        <end position="546"/>
    </location>
</feature>
<dbReference type="VEuPathDB" id="AmoebaDB:EIN_508780"/>
<dbReference type="InterPro" id="IPR053215">
    <property type="entry name" value="TKL_Ser/Thr_kinase"/>
</dbReference>
<dbReference type="SUPFAM" id="SSF57184">
    <property type="entry name" value="Growth factor receptor domain"/>
    <property type="match status" value="3"/>
</dbReference>
<gene>
    <name evidence="3" type="ORF">EIN_508780</name>
</gene>
<name>A0A0A1UCB5_ENTIV</name>
<evidence type="ECO:0000256" key="1">
    <source>
        <dbReference type="SAM" id="SignalP"/>
    </source>
</evidence>
<dbReference type="Proteomes" id="UP000014680">
    <property type="component" value="Unassembled WGS sequence"/>
</dbReference>
<dbReference type="OrthoDB" id="300641at2759"/>
<dbReference type="SMART" id="SM00181">
    <property type="entry name" value="EGF"/>
    <property type="match status" value="5"/>
</dbReference>
<feature type="domain" description="EGF-like" evidence="2">
    <location>
        <begin position="450"/>
        <end position="480"/>
    </location>
</feature>
<organism evidence="3 4">
    <name type="scientific">Entamoeba invadens IP1</name>
    <dbReference type="NCBI Taxonomy" id="370355"/>
    <lineage>
        <taxon>Eukaryota</taxon>
        <taxon>Amoebozoa</taxon>
        <taxon>Evosea</taxon>
        <taxon>Archamoebae</taxon>
        <taxon>Mastigamoebida</taxon>
        <taxon>Entamoebidae</taxon>
        <taxon>Entamoeba</taxon>
    </lineage>
</organism>
<dbReference type="AlphaFoldDB" id="A0A0A1UCB5"/>
<dbReference type="GeneID" id="14891838"/>